<reference evidence="1" key="1">
    <citation type="submission" date="2016-02" db="EMBL/GenBank/DDBJ databases">
        <title>WGS assembly of Manihot esculenta.</title>
        <authorList>
            <person name="Bredeson J.V."/>
            <person name="Prochnik S.E."/>
            <person name="Lyons J.B."/>
            <person name="Schmutz J."/>
            <person name="Grimwood J."/>
            <person name="Vrebalov J."/>
            <person name="Bart R.S."/>
            <person name="Amuge T."/>
            <person name="Ferguson M.E."/>
            <person name="Green R."/>
            <person name="Putnam N."/>
            <person name="Stites J."/>
            <person name="Rounsley S."/>
            <person name="Rokhsar D.S."/>
        </authorList>
    </citation>
    <scope>NUCLEOTIDE SEQUENCE [LARGE SCALE GENOMIC DNA]</scope>
    <source>
        <tissue evidence="1">Leaf</tissue>
    </source>
</reference>
<dbReference type="EMBL" id="CM004392">
    <property type="protein sequence ID" value="OAY46863.1"/>
    <property type="molecule type" value="Genomic_DNA"/>
</dbReference>
<name>A0A2C9VML3_MANES</name>
<gene>
    <name evidence="1" type="ORF">MANES_06G033700</name>
</gene>
<dbReference type="AlphaFoldDB" id="A0A2C9VML3"/>
<organism evidence="1">
    <name type="scientific">Manihot esculenta</name>
    <name type="common">Cassava</name>
    <name type="synonym">Jatropha manihot</name>
    <dbReference type="NCBI Taxonomy" id="3983"/>
    <lineage>
        <taxon>Eukaryota</taxon>
        <taxon>Viridiplantae</taxon>
        <taxon>Streptophyta</taxon>
        <taxon>Embryophyta</taxon>
        <taxon>Tracheophyta</taxon>
        <taxon>Spermatophyta</taxon>
        <taxon>Magnoliopsida</taxon>
        <taxon>eudicotyledons</taxon>
        <taxon>Gunneridae</taxon>
        <taxon>Pentapetalae</taxon>
        <taxon>rosids</taxon>
        <taxon>fabids</taxon>
        <taxon>Malpighiales</taxon>
        <taxon>Euphorbiaceae</taxon>
        <taxon>Crotonoideae</taxon>
        <taxon>Manihoteae</taxon>
        <taxon>Manihot</taxon>
    </lineage>
</organism>
<evidence type="ECO:0000313" key="1">
    <source>
        <dbReference type="EMBL" id="OAY46863.1"/>
    </source>
</evidence>
<accession>A0A2C9VML3</accession>
<proteinExistence type="predicted"/>
<sequence length="50" mass="5831">MYLVLLTKPTSFTSSRGRSPRAKFLEHRNCHFEPLFMMLLDNSSFIVCHA</sequence>
<protein>
    <submittedName>
        <fullName evidence="1">Uncharacterized protein</fullName>
    </submittedName>
</protein>